<accession>A0AA35YX23</accession>
<organism evidence="2 3">
    <name type="scientific">Lactuca saligna</name>
    <name type="common">Willowleaf lettuce</name>
    <dbReference type="NCBI Taxonomy" id="75948"/>
    <lineage>
        <taxon>Eukaryota</taxon>
        <taxon>Viridiplantae</taxon>
        <taxon>Streptophyta</taxon>
        <taxon>Embryophyta</taxon>
        <taxon>Tracheophyta</taxon>
        <taxon>Spermatophyta</taxon>
        <taxon>Magnoliopsida</taxon>
        <taxon>eudicotyledons</taxon>
        <taxon>Gunneridae</taxon>
        <taxon>Pentapetalae</taxon>
        <taxon>asterids</taxon>
        <taxon>campanulids</taxon>
        <taxon>Asterales</taxon>
        <taxon>Asteraceae</taxon>
        <taxon>Cichorioideae</taxon>
        <taxon>Cichorieae</taxon>
        <taxon>Lactucinae</taxon>
        <taxon>Lactuca</taxon>
    </lineage>
</organism>
<proteinExistence type="predicted"/>
<evidence type="ECO:0000256" key="1">
    <source>
        <dbReference type="SAM" id="Phobius"/>
    </source>
</evidence>
<gene>
    <name evidence="2" type="ORF">LSALG_LOCUS21300</name>
</gene>
<keyword evidence="1" id="KW-0812">Transmembrane</keyword>
<keyword evidence="1" id="KW-1133">Transmembrane helix</keyword>
<evidence type="ECO:0000313" key="2">
    <source>
        <dbReference type="EMBL" id="CAI9281613.1"/>
    </source>
</evidence>
<dbReference type="EMBL" id="OX465080">
    <property type="protein sequence ID" value="CAI9281613.1"/>
    <property type="molecule type" value="Genomic_DNA"/>
</dbReference>
<protein>
    <submittedName>
        <fullName evidence="2">Uncharacterized protein</fullName>
    </submittedName>
</protein>
<keyword evidence="1" id="KW-0472">Membrane</keyword>
<name>A0AA35YX23_LACSI</name>
<sequence length="132" mass="15523">MTADFGSYTGYPEQAITRNRYRRRCLLFWSLSFLPSQTHPSVNRSFNRSRLQSSFCSIQASIEVDTLRWTTWLRSSLLTLSLIFLASLIFKALPNKHTIDYSRLQCMMMKLVGRFLRTPTDQQTNRLLVYRS</sequence>
<reference evidence="2" key="1">
    <citation type="submission" date="2023-04" db="EMBL/GenBank/DDBJ databases">
        <authorList>
            <person name="Vijverberg K."/>
            <person name="Xiong W."/>
            <person name="Schranz E."/>
        </authorList>
    </citation>
    <scope>NUCLEOTIDE SEQUENCE</scope>
</reference>
<keyword evidence="3" id="KW-1185">Reference proteome</keyword>
<feature type="transmembrane region" description="Helical" evidence="1">
    <location>
        <begin position="72"/>
        <end position="93"/>
    </location>
</feature>
<dbReference type="AlphaFoldDB" id="A0AA35YX23"/>
<evidence type="ECO:0000313" key="3">
    <source>
        <dbReference type="Proteomes" id="UP001177003"/>
    </source>
</evidence>
<dbReference type="Proteomes" id="UP001177003">
    <property type="component" value="Chromosome 4"/>
</dbReference>